<evidence type="ECO:0000313" key="4">
    <source>
        <dbReference type="Proteomes" id="UP000027341"/>
    </source>
</evidence>
<evidence type="ECO:0000256" key="1">
    <source>
        <dbReference type="SAM" id="Phobius"/>
    </source>
</evidence>
<dbReference type="GO" id="GO:0003676">
    <property type="term" value="F:nucleic acid binding"/>
    <property type="evidence" value="ECO:0007669"/>
    <property type="project" value="InterPro"/>
</dbReference>
<comment type="caution">
    <text evidence="3">The sequence shown here is derived from an EMBL/GenBank/DDBJ whole genome shotgun (WGS) entry which is preliminary data.</text>
</comment>
<evidence type="ECO:0000259" key="2">
    <source>
        <dbReference type="Pfam" id="PF01844"/>
    </source>
</evidence>
<dbReference type="GO" id="GO:0008270">
    <property type="term" value="F:zinc ion binding"/>
    <property type="evidence" value="ECO:0007669"/>
    <property type="project" value="InterPro"/>
</dbReference>
<organism evidence="3 4">
    <name type="scientific">Hydrogenovibrio marinus</name>
    <dbReference type="NCBI Taxonomy" id="28885"/>
    <lineage>
        <taxon>Bacteria</taxon>
        <taxon>Pseudomonadati</taxon>
        <taxon>Pseudomonadota</taxon>
        <taxon>Gammaproteobacteria</taxon>
        <taxon>Thiotrichales</taxon>
        <taxon>Piscirickettsiaceae</taxon>
        <taxon>Hydrogenovibrio</taxon>
    </lineage>
</organism>
<gene>
    <name evidence="3" type="ORF">EI16_10065</name>
</gene>
<dbReference type="InterPro" id="IPR003615">
    <property type="entry name" value="HNH_nuc"/>
</dbReference>
<keyword evidence="1" id="KW-0812">Transmembrane</keyword>
<dbReference type="Proteomes" id="UP000027341">
    <property type="component" value="Unassembled WGS sequence"/>
</dbReference>
<keyword evidence="4" id="KW-1185">Reference proteome</keyword>
<reference evidence="3 4" key="1">
    <citation type="submission" date="2014-04" db="EMBL/GenBank/DDBJ databases">
        <title>Draft genome sequence of Hydrogenovibrio marinus MH-110, a model organism for aerobic H2 metabolism.</title>
        <authorList>
            <person name="Cha H.J."/>
            <person name="Jo B.H."/>
            <person name="Hwang B.H."/>
        </authorList>
    </citation>
    <scope>NUCLEOTIDE SEQUENCE [LARGE SCALE GENOMIC DNA]</scope>
    <source>
        <strain evidence="3 4">MH-110</strain>
    </source>
</reference>
<proteinExistence type="predicted"/>
<feature type="domain" description="HNH" evidence="2">
    <location>
        <begin position="44"/>
        <end position="93"/>
    </location>
</feature>
<keyword evidence="1" id="KW-1133">Transmembrane helix</keyword>
<dbReference type="STRING" id="28885.EI16_10065"/>
<feature type="transmembrane region" description="Helical" evidence="1">
    <location>
        <begin position="185"/>
        <end position="207"/>
    </location>
</feature>
<dbReference type="EMBL" id="JMIU01000001">
    <property type="protein sequence ID" value="KDN96589.1"/>
    <property type="molecule type" value="Genomic_DNA"/>
</dbReference>
<protein>
    <recommendedName>
        <fullName evidence="2">HNH domain-containing protein</fullName>
    </recommendedName>
</protein>
<dbReference type="CDD" id="cd00085">
    <property type="entry name" value="HNHc"/>
    <property type="match status" value="1"/>
</dbReference>
<sequence length="253" mass="28114">MRPVRRNNSPQATNFNDYADAKPHLIGRISKGKNVRGLHLASYCSYCERPIPTSLAVEHIEPKKGPFGKPQLETVWTNFLLACVNCNSTKGDKQVIFSDLFFPDRDNTFFAFEYKADGTVIPNPSLSARHQITAKKTLDLCGLRKKKSQGKKTDIALERVGQRMQIWGQAEDSLVDYRKDPANNAVVNGIVNLMVATGFFSVWMAVFDDIPEMKVRFIQAISGTEESGCFDMADGSVISPHPNADNLQDGGKI</sequence>
<dbReference type="InterPro" id="IPR002711">
    <property type="entry name" value="HNH"/>
</dbReference>
<dbReference type="AlphaFoldDB" id="A0A066ZWD5"/>
<keyword evidence="1" id="KW-0472">Membrane</keyword>
<name>A0A066ZWD5_HYDMR</name>
<dbReference type="GO" id="GO:0004519">
    <property type="term" value="F:endonuclease activity"/>
    <property type="evidence" value="ECO:0007669"/>
    <property type="project" value="InterPro"/>
</dbReference>
<evidence type="ECO:0000313" key="3">
    <source>
        <dbReference type="EMBL" id="KDN96589.1"/>
    </source>
</evidence>
<dbReference type="Gene3D" id="1.10.30.50">
    <property type="match status" value="1"/>
</dbReference>
<dbReference type="Pfam" id="PF01844">
    <property type="entry name" value="HNH"/>
    <property type="match status" value="1"/>
</dbReference>
<accession>A0A066ZWD5</accession>